<reference evidence="2" key="1">
    <citation type="submission" date="2021-01" db="EMBL/GenBank/DDBJ databases">
        <title>Whole genome shotgun sequence of Sphaerisporangium rufum NBRC 109079.</title>
        <authorList>
            <person name="Komaki H."/>
            <person name="Tamura T."/>
        </authorList>
    </citation>
    <scope>NUCLEOTIDE SEQUENCE</scope>
    <source>
        <strain evidence="2">NBRC 109079</strain>
    </source>
</reference>
<feature type="compositionally biased region" description="Basic and acidic residues" evidence="1">
    <location>
        <begin position="1"/>
        <end position="16"/>
    </location>
</feature>
<evidence type="ECO:0000256" key="1">
    <source>
        <dbReference type="SAM" id="MobiDB-lite"/>
    </source>
</evidence>
<evidence type="ECO:0000313" key="3">
    <source>
        <dbReference type="Proteomes" id="UP000655287"/>
    </source>
</evidence>
<protein>
    <submittedName>
        <fullName evidence="2">Uncharacterized protein</fullName>
    </submittedName>
</protein>
<gene>
    <name evidence="2" type="ORF">Sru01_38000</name>
</gene>
<feature type="region of interest" description="Disordered" evidence="1">
    <location>
        <begin position="1"/>
        <end position="59"/>
    </location>
</feature>
<keyword evidence="3" id="KW-1185">Reference proteome</keyword>
<organism evidence="2 3">
    <name type="scientific">Sphaerisporangium rufum</name>
    <dbReference type="NCBI Taxonomy" id="1381558"/>
    <lineage>
        <taxon>Bacteria</taxon>
        <taxon>Bacillati</taxon>
        <taxon>Actinomycetota</taxon>
        <taxon>Actinomycetes</taxon>
        <taxon>Streptosporangiales</taxon>
        <taxon>Streptosporangiaceae</taxon>
        <taxon>Sphaerisporangium</taxon>
    </lineage>
</organism>
<dbReference type="Proteomes" id="UP000655287">
    <property type="component" value="Unassembled WGS sequence"/>
</dbReference>
<comment type="caution">
    <text evidence="2">The sequence shown here is derived from an EMBL/GenBank/DDBJ whole genome shotgun (WGS) entry which is preliminary data.</text>
</comment>
<accession>A0A919R495</accession>
<sequence length="89" mass="8973">MPRVPKDAGHGTHAGERSPLGGMHNVAPAGRYSTKAVGEARGLELTGTSDNPDPPAGIPAGAIISANLGGNGRRACQSGRRTAAKYLCP</sequence>
<name>A0A919R495_9ACTN</name>
<evidence type="ECO:0000313" key="2">
    <source>
        <dbReference type="EMBL" id="GII78818.1"/>
    </source>
</evidence>
<dbReference type="AlphaFoldDB" id="A0A919R495"/>
<proteinExistence type="predicted"/>
<dbReference type="EMBL" id="BOOU01000053">
    <property type="protein sequence ID" value="GII78818.1"/>
    <property type="molecule type" value="Genomic_DNA"/>
</dbReference>